<evidence type="ECO:0000313" key="3">
    <source>
        <dbReference type="Proteomes" id="UP000241818"/>
    </source>
</evidence>
<evidence type="ECO:0000259" key="1">
    <source>
        <dbReference type="Pfam" id="PF20150"/>
    </source>
</evidence>
<dbReference type="RefSeq" id="XP_024716692.1">
    <property type="nucleotide sequence ID" value="XM_024867159.1"/>
</dbReference>
<dbReference type="EMBL" id="KZ679019">
    <property type="protein sequence ID" value="PSS07036.1"/>
    <property type="molecule type" value="Genomic_DNA"/>
</dbReference>
<dbReference type="AlphaFoldDB" id="A0A2T3APV6"/>
<dbReference type="OrthoDB" id="3540486at2759"/>
<dbReference type="InterPro" id="IPR045518">
    <property type="entry name" value="2EXR"/>
</dbReference>
<dbReference type="PANTHER" id="PTHR35910:SF6">
    <property type="entry name" value="2EXR DOMAIN-CONTAINING PROTEIN"/>
    <property type="match status" value="1"/>
</dbReference>
<organism evidence="2 3">
    <name type="scientific">Amorphotheca resinae ATCC 22711</name>
    <dbReference type="NCBI Taxonomy" id="857342"/>
    <lineage>
        <taxon>Eukaryota</taxon>
        <taxon>Fungi</taxon>
        <taxon>Dikarya</taxon>
        <taxon>Ascomycota</taxon>
        <taxon>Pezizomycotina</taxon>
        <taxon>Leotiomycetes</taxon>
        <taxon>Helotiales</taxon>
        <taxon>Amorphothecaceae</taxon>
        <taxon>Amorphotheca</taxon>
    </lineage>
</organism>
<name>A0A2T3APV6_AMORE</name>
<proteinExistence type="predicted"/>
<reference evidence="2 3" key="1">
    <citation type="journal article" date="2018" name="New Phytol.">
        <title>Comparative genomics and transcriptomics depict ericoid mycorrhizal fungi as versatile saprotrophs and plant mutualists.</title>
        <authorList>
            <person name="Martino E."/>
            <person name="Morin E."/>
            <person name="Grelet G.A."/>
            <person name="Kuo A."/>
            <person name="Kohler A."/>
            <person name="Daghino S."/>
            <person name="Barry K.W."/>
            <person name="Cichocki N."/>
            <person name="Clum A."/>
            <person name="Dockter R.B."/>
            <person name="Hainaut M."/>
            <person name="Kuo R.C."/>
            <person name="LaButti K."/>
            <person name="Lindahl B.D."/>
            <person name="Lindquist E.A."/>
            <person name="Lipzen A."/>
            <person name="Khouja H.R."/>
            <person name="Magnuson J."/>
            <person name="Murat C."/>
            <person name="Ohm R.A."/>
            <person name="Singer S.W."/>
            <person name="Spatafora J.W."/>
            <person name="Wang M."/>
            <person name="Veneault-Fourrey C."/>
            <person name="Henrissat B."/>
            <person name="Grigoriev I.V."/>
            <person name="Martin F.M."/>
            <person name="Perotto S."/>
        </authorList>
    </citation>
    <scope>NUCLEOTIDE SEQUENCE [LARGE SCALE GENOMIC DNA]</scope>
    <source>
        <strain evidence="2 3">ATCC 22711</strain>
    </source>
</reference>
<dbReference type="GeneID" id="36575240"/>
<evidence type="ECO:0000313" key="2">
    <source>
        <dbReference type="EMBL" id="PSS07036.1"/>
    </source>
</evidence>
<dbReference type="Proteomes" id="UP000241818">
    <property type="component" value="Unassembled WGS sequence"/>
</dbReference>
<dbReference type="Pfam" id="PF20150">
    <property type="entry name" value="2EXR"/>
    <property type="match status" value="1"/>
</dbReference>
<gene>
    <name evidence="2" type="ORF">M430DRAFT_37648</name>
</gene>
<protein>
    <recommendedName>
        <fullName evidence="1">2EXR domain-containing protein</fullName>
    </recommendedName>
</protein>
<sequence length="242" mass="26983">MSTNVSSTQSPLPATPPPQTFPLFPLLPAELRLKIWFWTLPPARILKISYSANHGTYISNTAPPLALSICHSSRVVAQSHYSYLQLGPTPIPIPISFPNDTLYISNLAPILSSHLADLLYNLAVSPSRHFLQSLSLDLRVWNELCENGLLSTLAKMRELREVNVVVEFGRNFGGELGFLDTPEWRRDLMWLAARAGRRLVEETGRLRLLRKADGRGNSSEKEDAEKGVKVRCVILTRGGEQA</sequence>
<feature type="domain" description="2EXR" evidence="1">
    <location>
        <begin position="21"/>
        <end position="102"/>
    </location>
</feature>
<accession>A0A2T3APV6</accession>
<dbReference type="InParanoid" id="A0A2T3APV6"/>
<dbReference type="PANTHER" id="PTHR35910">
    <property type="entry name" value="2EXR DOMAIN-CONTAINING PROTEIN"/>
    <property type="match status" value="1"/>
</dbReference>
<keyword evidence="3" id="KW-1185">Reference proteome</keyword>